<feature type="domain" description="MIR" evidence="13">
    <location>
        <begin position="184"/>
        <end position="238"/>
    </location>
</feature>
<feature type="transmembrane region" description="Helical" evidence="11">
    <location>
        <begin position="2624"/>
        <end position="2647"/>
    </location>
</feature>
<dbReference type="EMBL" id="JBBJCI010000122">
    <property type="protein sequence ID" value="KAK7247992.1"/>
    <property type="molecule type" value="Genomic_DNA"/>
</dbReference>
<evidence type="ECO:0000256" key="7">
    <source>
        <dbReference type="ARBA" id="ARBA00023136"/>
    </source>
</evidence>
<dbReference type="PROSITE" id="PS50919">
    <property type="entry name" value="MIR"/>
    <property type="match status" value="1"/>
</dbReference>
<evidence type="ECO:0000256" key="2">
    <source>
        <dbReference type="ARBA" id="ARBA00022448"/>
    </source>
</evidence>
<accession>A0ABR1G3T0</accession>
<feature type="compositionally biased region" description="Acidic residues" evidence="10">
    <location>
        <begin position="37"/>
        <end position="47"/>
    </location>
</feature>
<dbReference type="SUPFAM" id="SSF49562">
    <property type="entry name" value="C2 domain (Calcium/lipid-binding domain, CaLB)"/>
    <property type="match status" value="1"/>
</dbReference>
<keyword evidence="9" id="KW-0407">Ion channel</keyword>
<dbReference type="InterPro" id="IPR027359">
    <property type="entry name" value="Volt_channel_dom_sf"/>
</dbReference>
<feature type="region of interest" description="Disordered" evidence="10">
    <location>
        <begin position="660"/>
        <end position="706"/>
    </location>
</feature>
<feature type="compositionally biased region" description="Low complexity" evidence="10">
    <location>
        <begin position="675"/>
        <end position="691"/>
    </location>
</feature>
<dbReference type="Pfam" id="PF01365">
    <property type="entry name" value="RYDR_ITPR"/>
    <property type="match status" value="2"/>
</dbReference>
<comment type="subcellular location">
    <subcellularLocation>
        <location evidence="1">Endomembrane system</location>
        <topology evidence="1">Multi-pass membrane protein</topology>
    </subcellularLocation>
</comment>
<feature type="transmembrane region" description="Helical" evidence="11">
    <location>
        <begin position="2788"/>
        <end position="2811"/>
    </location>
</feature>
<dbReference type="InterPro" id="IPR036300">
    <property type="entry name" value="MIR_dom_sf"/>
</dbReference>
<evidence type="ECO:0000313" key="14">
    <source>
        <dbReference type="EMBL" id="KAK7247992.1"/>
    </source>
</evidence>
<dbReference type="InterPro" id="IPR000008">
    <property type="entry name" value="C2_dom"/>
</dbReference>
<feature type="region of interest" description="Disordered" evidence="10">
    <location>
        <begin position="415"/>
        <end position="434"/>
    </location>
</feature>
<feature type="region of interest" description="Disordered" evidence="10">
    <location>
        <begin position="1948"/>
        <end position="1974"/>
    </location>
</feature>
<keyword evidence="6" id="KW-0406">Ion transport</keyword>
<keyword evidence="8" id="KW-1071">Ligand-gated ion channel</keyword>
<dbReference type="InterPro" id="IPR000699">
    <property type="entry name" value="RIH_dom"/>
</dbReference>
<evidence type="ECO:0000256" key="4">
    <source>
        <dbReference type="ARBA" id="ARBA00022737"/>
    </source>
</evidence>
<feature type="compositionally biased region" description="Polar residues" evidence="10">
    <location>
        <begin position="1965"/>
        <end position="1974"/>
    </location>
</feature>
<keyword evidence="4" id="KW-0677">Repeat</keyword>
<dbReference type="InterPro" id="IPR005821">
    <property type="entry name" value="Ion_trans_dom"/>
</dbReference>
<evidence type="ECO:0000256" key="1">
    <source>
        <dbReference type="ARBA" id="ARBA00004127"/>
    </source>
</evidence>
<dbReference type="InterPro" id="IPR016093">
    <property type="entry name" value="MIR_motif"/>
</dbReference>
<dbReference type="Pfam" id="PF00168">
    <property type="entry name" value="C2"/>
    <property type="match status" value="1"/>
</dbReference>
<keyword evidence="2" id="KW-0813">Transport</keyword>
<evidence type="ECO:0000259" key="13">
    <source>
        <dbReference type="PROSITE" id="PS50919"/>
    </source>
</evidence>
<feature type="domain" description="C2" evidence="12">
    <location>
        <begin position="3018"/>
        <end position="3142"/>
    </location>
</feature>
<dbReference type="Gene3D" id="2.80.10.50">
    <property type="match status" value="2"/>
</dbReference>
<dbReference type="Pfam" id="PF00520">
    <property type="entry name" value="Ion_trans"/>
    <property type="match status" value="2"/>
</dbReference>
<evidence type="ECO:0000313" key="15">
    <source>
        <dbReference type="Proteomes" id="UP001363151"/>
    </source>
</evidence>
<dbReference type="PANTHER" id="PTHR13715:SF99">
    <property type="entry name" value="INOSITOL 1,4,5-TRISPHOSPHATE RECEPTOR-LIKE PROTEIN A"/>
    <property type="match status" value="1"/>
</dbReference>
<feature type="compositionally biased region" description="Basic and acidic residues" evidence="10">
    <location>
        <begin position="2992"/>
        <end position="3026"/>
    </location>
</feature>
<dbReference type="InterPro" id="IPR015925">
    <property type="entry name" value="Ryanodine_IP3_receptor"/>
</dbReference>
<sequence>MALAAAGGALLGDDPLKEAAVSPEPRKSHALDQLSEANDDEEDDAADDELRPLRVGDFITLRNIPNAPELKRGFLSAEGILEDACRVSDKPAHFDESVFQICIQFQYSALKEYQENIEFLEELQAVEAEEEASRLEPDAGSAGEGEAPREESDAQKLSKLVDSLQRSMENEKRLNDTYMQQSIGNPIKFGSTIQLLHVKSRKYITVDPNEVASHERENLSVRLSESGSSLSWFTLLPCYKIDREGDFVNSGASLILRVSERTSEQIHCCQTFFESDRRKDGDRRREVNCSLEPTGWRVILYSPYHDEADKSFFAGDMVRLIDPERNAALRLVDRETAALSEIVEDFNGKLDSASLWVVEGHTRPAIGGAITYGPSRSFRLRHANSGKYLCLKSSNLWSKSTRLIRAAGALAGTALAGDTNQTPPASAPTSVHGDAPKKETFYFGGDDLGVSQACALTFNTPYGALKSKGGINNRVEEITNGAPVQIACQSRWMHAGEVQEGDADEDLATAAVGKGSRPGSLSLIFDRYVPPADNLDILVGTAAYPRLTAFREALDQCGKPGGPNARAIASMEPAFAETIDQLACFFMGKDLFDDPLYEDIKPSELRDLRESRQLLIAEQGVLDVLIVILKRLDSLVEDAVAKASGGRRTSSVQRDVMRRASTVGGPGDHGPPAPRSTAAARPRLRTAASRTQMSEESTDSWEAVGGAKGRRRSMALQARTGNVDVDAIEQIQGNVGNRIFWLLLLATRDALPIQMQVADHIQVFISYVPNEPIATACLVHMLNTNLPLQETKVSEEETGYIVQMVSESRMESLYLELLRALCSCSGSGVDCNQCRVVDFWMEGGKHLHCRLLQKGSSKQAGNWTLGSETGFKKPNPDLVRCIEGHDLLSSPLPALYLAWDTDHDDLKPRALAGFAGTPEVPIQAIYRSEVVNGEDGIAHANRQTIASYFVSQLFLAAELCLDRNYLSIGLVTEQFPFAHCLAMIQDAELPNELKAAVVRIISTAYVDKDPSVKQCCPHLAHTWSDLSDSTASDAALGPQDRVRFLLLQDILDQYLNNPDNIYDGLKQRMMELLLKLVQFSFYSTTEDMQRLVQPLLSDLSRREDAESAKVDTKNNAKAVKAAALAERAKAKRGGAAKTTGAAKKYKASSVSPEDDDLNLVAEGSVHDDGKPRPSCLYRLICCPCWCCRKFCNLFGYRARPDSWQSRWYDKLDSVKAMGVVLAMVAFLLVCFAMGVEDINVMGWWSQEARNAQRAGGPDPVVSIMSVASTFCTVALIVEVSLRWYCYAVKNGRFWYFLRDPHSFPFNIIDFFLMLSDIMSLTGVVSAIPGLKGAKVLRIIKLVRVARAAKAIKFVEIEKEVEETLDWNIPHRYRFTPLQQIQTMLEIVTVLGEVSLVHRECNLTSLLAFFKNSYTGTVSADAVSLYHRVVDAAPRLSTLAQDTLFASVETNGGDTAGDRDVVASRRFDEIFLDLCLYEHDGLVQSALNLLMVQHSVRDALVRDVAATQLLSDPADEMQCKRLKEVLMELQSNAERHELWGDIEDEEEKQTNEKVKNALREITSACMMRREIPGHRCPYEPVESTQTLLFNLGALDVAMTVIDLEGSMTDGMDAAVMANTKDIIRLCMVFLQWFVRDHKHNQLAAYEYLERFVDCFDHDVQSPSVIAEVVRGNVELTKNFPLRIVTECANQIIKNGRNYCYLDLFEALLFLEEGAVENNVELQFAVLRELSRPSRDEPMMWLCQEAGSEDYLQRADLMAESLDIAAEATQKRSLPRNMTPAMDEEYLPPLLRYNIKLLEVLAGCALGSIDITTVEAKLQNLYPPIQLLQAILDKRTTLNARYALSMFLYHTTIEVEINVPAFERNSLVWSFIGTFPVVFRDAVDCCTQPLELGLLSDGPTGVTSRLQLAHALLCAQFMRVFMERYVPGPSSWREVEMDPVLVEAMGGGKQSLLSHSTHSSSHRRNQRGSVDQQQESSAHLLEDDLLPSWLDTIVEQTFKTLTALYDIDEDVMPRDHRLVFHDTLVRLSMSLHGSQYHVAPLLDKQSIISEDTPGPHDIMTPAATFNHLVADLQDSEDIDTSEDVVRIVNTFNSLPHLADIKDTPSAPPVEPLIMKLVSHTLGRLKPSARGKKLDPDCTRTARWLVKIFRAMIEKAWGMSIDERDDDGGEEQDVAAYDIQLMLNRCGVTKLCLLLIAPGIDRELSLEGIKLCIALLFREGGNTAVQATINEVLKQDCEQFFKAVREYMLEIKNYYLYGDPPLVEDPEEDVEIPGTCMVMRFLQLMSEGHFEPNQDIMREQPLTNINLLDDFVELLSILSRDKHRCRSSTKAALQAASTLLEVIQGPCKKNQMHLAIHTELIEILNRITRSKPIRDCLVEEDNETKKTALEIYEGLLEGETGNSVIITRIISVIDLEVLKDIIEERDEDDFADEKHRELGEIQMEAAVLCQMFFDYKPALRETVTLSRPIQRLLAKRVTSVEVVWDGVLLRRFFPVPSICDHISEATRQKLVTDVDRTTDELRLQDFLVRAHDIFREISHQQLLSEIKFGQISLSSIFSRRNQEYATWLAFYTACVINGIMMAYAKHERPENPENPRPFQTKENDLMWVGNRKSVYDFVLTPLNVFNIMLSSFTLLLFLVVRCPVTYASLIEKGKGPAMALLNTMLDAMTLYYFIYTLFAALGLKFRIFSAFLLLDIIVKDPTSQDVINAIVYPRRQLGATALLGFFVVYIFAMIVFQSFSDDFSYTDEGPEGSFPEDCRSLLRCFAVTMMYGLRLSGGIGDIMKHTWSTRLWIDFLYFLIVLIVLLNVIFGIIIDTFGELRNQKGERLRKTVENCFICGLDGLTFDRASPEPGGFRRHIREDHRMWDYLNFIIFIWEQDKDEDDGLELYVREQIEHSDITWFPVGRAICLSVDGSVEDSVGEQLAAMERKLENGQVDGEARLTKNLESSVQSLHKLIENVAARTDKKFAAIQELGMQAAPARHAADAPDEPATPARDKDRGRAPKSNRDKTTDRSKSRKPRSERGKGAVDDDDGAQPTPETLYVDVHAAGGLVDTHLLGSGDPYVYVSLLCRGEKFGQTERIAMTTKPSWAQYNAIYKLPNPPHREDVVLEVWHCHRRGKGHFLGQCTVPIAKPSIGPSWGRMTLELGRKPGAKGQTYVQGTLELSCKIIEARS</sequence>
<keyword evidence="3 11" id="KW-0812">Transmembrane</keyword>
<dbReference type="InterPro" id="IPR035910">
    <property type="entry name" value="RyR/IP3R_RIH_dom_sf"/>
</dbReference>
<keyword evidence="15" id="KW-1185">Reference proteome</keyword>
<dbReference type="InterPro" id="IPR013662">
    <property type="entry name" value="RIH_assoc-dom"/>
</dbReference>
<dbReference type="Pfam" id="PF08709">
    <property type="entry name" value="Ins145_P3_rec"/>
    <property type="match status" value="1"/>
</dbReference>
<organism evidence="14 15">
    <name type="scientific">Aureococcus anophagefferens</name>
    <name type="common">Harmful bloom alga</name>
    <dbReference type="NCBI Taxonomy" id="44056"/>
    <lineage>
        <taxon>Eukaryota</taxon>
        <taxon>Sar</taxon>
        <taxon>Stramenopiles</taxon>
        <taxon>Ochrophyta</taxon>
        <taxon>Pelagophyceae</taxon>
        <taxon>Pelagomonadales</taxon>
        <taxon>Pelagomonadaceae</taxon>
        <taxon>Aureococcus</taxon>
    </lineage>
</organism>
<dbReference type="PROSITE" id="PS50004">
    <property type="entry name" value="C2"/>
    <property type="match status" value="1"/>
</dbReference>
<dbReference type="InterPro" id="IPR035892">
    <property type="entry name" value="C2_domain_sf"/>
</dbReference>
<dbReference type="SUPFAM" id="SSF100909">
    <property type="entry name" value="IP3 receptor type 1 binding core, domain 2"/>
    <property type="match status" value="1"/>
</dbReference>
<proteinExistence type="predicted"/>
<dbReference type="CDD" id="cd00030">
    <property type="entry name" value="C2"/>
    <property type="match status" value="1"/>
</dbReference>
<name>A0ABR1G3T0_AURAN</name>
<comment type="caution">
    <text evidence="14">The sequence shown here is derived from an EMBL/GenBank/DDBJ whole genome shotgun (WGS) entry which is preliminary data.</text>
</comment>
<protein>
    <submittedName>
        <fullName evidence="14">Uncharacterized protein</fullName>
    </submittedName>
</protein>
<keyword evidence="7 11" id="KW-0472">Membrane</keyword>
<dbReference type="Gene3D" id="1.20.120.350">
    <property type="entry name" value="Voltage-gated potassium channels. Chain C"/>
    <property type="match status" value="1"/>
</dbReference>
<dbReference type="SMART" id="SM00239">
    <property type="entry name" value="C2"/>
    <property type="match status" value="1"/>
</dbReference>
<dbReference type="InterPro" id="IPR014821">
    <property type="entry name" value="Ins145_P3_rcpt"/>
</dbReference>
<reference evidence="14 15" key="1">
    <citation type="submission" date="2024-03" db="EMBL/GenBank/DDBJ databases">
        <title>Aureococcus anophagefferens CCMP1851 and Kratosvirus quantuckense: Draft genome of a second virus-susceptible host strain in the model system.</title>
        <authorList>
            <person name="Chase E."/>
            <person name="Truchon A.R."/>
            <person name="Schepens W."/>
            <person name="Wilhelm S.W."/>
        </authorList>
    </citation>
    <scope>NUCLEOTIDE SEQUENCE [LARGE SCALE GENOMIC DNA]</scope>
    <source>
        <strain evidence="14 15">CCMP1851</strain>
    </source>
</reference>
<evidence type="ECO:0000256" key="6">
    <source>
        <dbReference type="ARBA" id="ARBA00023065"/>
    </source>
</evidence>
<feature type="region of interest" description="Disordered" evidence="10">
    <location>
        <begin position="128"/>
        <end position="156"/>
    </location>
</feature>
<keyword evidence="5 11" id="KW-1133">Transmembrane helix</keyword>
<evidence type="ECO:0000256" key="3">
    <source>
        <dbReference type="ARBA" id="ARBA00022692"/>
    </source>
</evidence>
<evidence type="ECO:0000256" key="9">
    <source>
        <dbReference type="ARBA" id="ARBA00023303"/>
    </source>
</evidence>
<dbReference type="Pfam" id="PF08454">
    <property type="entry name" value="RIH_assoc"/>
    <property type="match status" value="1"/>
</dbReference>
<feature type="transmembrane region" description="Helical" evidence="11">
    <location>
        <begin position="2667"/>
        <end position="2695"/>
    </location>
</feature>
<dbReference type="PANTHER" id="PTHR13715">
    <property type="entry name" value="RYANODINE RECEPTOR AND IP3 RECEPTOR"/>
    <property type="match status" value="1"/>
</dbReference>
<feature type="compositionally biased region" description="Polar residues" evidence="10">
    <location>
        <begin position="418"/>
        <end position="429"/>
    </location>
</feature>
<feature type="region of interest" description="Disordered" evidence="10">
    <location>
        <begin position="2976"/>
        <end position="3036"/>
    </location>
</feature>
<evidence type="ECO:0000256" key="11">
    <source>
        <dbReference type="SAM" id="Phobius"/>
    </source>
</evidence>
<dbReference type="Gene3D" id="2.60.40.150">
    <property type="entry name" value="C2 domain"/>
    <property type="match status" value="1"/>
</dbReference>
<feature type="region of interest" description="Disordered" evidence="10">
    <location>
        <begin position="14"/>
        <end position="49"/>
    </location>
</feature>
<evidence type="ECO:0000256" key="8">
    <source>
        <dbReference type="ARBA" id="ARBA00023286"/>
    </source>
</evidence>
<feature type="transmembrane region" description="Helical" evidence="11">
    <location>
        <begin position="2716"/>
        <end position="2737"/>
    </location>
</feature>
<feature type="transmembrane region" description="Helical" evidence="11">
    <location>
        <begin position="2561"/>
        <end position="2581"/>
    </location>
</feature>
<gene>
    <name evidence="14" type="ORF">SO694_00086026</name>
</gene>
<evidence type="ECO:0000256" key="5">
    <source>
        <dbReference type="ARBA" id="ARBA00022989"/>
    </source>
</evidence>
<feature type="transmembrane region" description="Helical" evidence="11">
    <location>
        <begin position="2757"/>
        <end position="2776"/>
    </location>
</feature>
<evidence type="ECO:0000256" key="10">
    <source>
        <dbReference type="SAM" id="MobiDB-lite"/>
    </source>
</evidence>
<dbReference type="Gene3D" id="1.10.287.70">
    <property type="match status" value="1"/>
</dbReference>
<dbReference type="SUPFAM" id="SSF82109">
    <property type="entry name" value="MIR domain"/>
    <property type="match status" value="2"/>
</dbReference>
<evidence type="ECO:0000259" key="12">
    <source>
        <dbReference type="PROSITE" id="PS50004"/>
    </source>
</evidence>
<feature type="compositionally biased region" description="Basic and acidic residues" evidence="10">
    <location>
        <begin position="146"/>
        <end position="156"/>
    </location>
</feature>
<dbReference type="Proteomes" id="UP001363151">
    <property type="component" value="Unassembled WGS sequence"/>
</dbReference>